<evidence type="ECO:0000256" key="1">
    <source>
        <dbReference type="ARBA" id="ARBA00023015"/>
    </source>
</evidence>
<organism evidence="5 6">
    <name type="scientific">Plantactinospora solaniradicis</name>
    <dbReference type="NCBI Taxonomy" id="1723736"/>
    <lineage>
        <taxon>Bacteria</taxon>
        <taxon>Bacillati</taxon>
        <taxon>Actinomycetota</taxon>
        <taxon>Actinomycetes</taxon>
        <taxon>Micromonosporales</taxon>
        <taxon>Micromonosporaceae</taxon>
        <taxon>Plantactinospora</taxon>
    </lineage>
</organism>
<protein>
    <submittedName>
        <fullName evidence="5">GbsR/MarR family transcriptional regulator</fullName>
    </submittedName>
</protein>
<keyword evidence="3" id="KW-0804">Transcription</keyword>
<dbReference type="PANTHER" id="PTHR38465">
    <property type="entry name" value="HTH-TYPE TRANSCRIPTIONAL REGULATOR MJ1563-RELATED"/>
    <property type="match status" value="1"/>
</dbReference>
<dbReference type="Pfam" id="PF01047">
    <property type="entry name" value="MarR"/>
    <property type="match status" value="1"/>
</dbReference>
<evidence type="ECO:0000313" key="6">
    <source>
        <dbReference type="Proteomes" id="UP001596203"/>
    </source>
</evidence>
<name>A0ABW1KHP9_9ACTN</name>
<gene>
    <name evidence="5" type="ORF">ACFP2T_31785</name>
</gene>
<keyword evidence="1" id="KW-0805">Transcription regulation</keyword>
<proteinExistence type="predicted"/>
<evidence type="ECO:0000256" key="2">
    <source>
        <dbReference type="ARBA" id="ARBA00023125"/>
    </source>
</evidence>
<evidence type="ECO:0000256" key="3">
    <source>
        <dbReference type="ARBA" id="ARBA00023163"/>
    </source>
</evidence>
<dbReference type="Proteomes" id="UP001596203">
    <property type="component" value="Unassembled WGS sequence"/>
</dbReference>
<comment type="caution">
    <text evidence="5">The sequence shown here is derived from an EMBL/GenBank/DDBJ whole genome shotgun (WGS) entry which is preliminary data.</text>
</comment>
<dbReference type="InterPro" id="IPR000835">
    <property type="entry name" value="HTH_MarR-typ"/>
</dbReference>
<evidence type="ECO:0000313" key="5">
    <source>
        <dbReference type="EMBL" id="MFC6020737.1"/>
    </source>
</evidence>
<keyword evidence="6" id="KW-1185">Reference proteome</keyword>
<accession>A0ABW1KHP9</accession>
<reference evidence="6" key="1">
    <citation type="journal article" date="2019" name="Int. J. Syst. Evol. Microbiol.">
        <title>The Global Catalogue of Microorganisms (GCM) 10K type strain sequencing project: providing services to taxonomists for standard genome sequencing and annotation.</title>
        <authorList>
            <consortium name="The Broad Institute Genomics Platform"/>
            <consortium name="The Broad Institute Genome Sequencing Center for Infectious Disease"/>
            <person name="Wu L."/>
            <person name="Ma J."/>
        </authorList>
    </citation>
    <scope>NUCLEOTIDE SEQUENCE [LARGE SCALE GENOMIC DNA]</scope>
    <source>
        <strain evidence="6">ZS-35-S2</strain>
    </source>
</reference>
<dbReference type="PANTHER" id="PTHR38465:SF2">
    <property type="entry name" value="HTH-TYPE TRANSCRIPTIONAL REGULATOR MMPR5"/>
    <property type="match status" value="1"/>
</dbReference>
<dbReference type="Gene3D" id="1.10.10.10">
    <property type="entry name" value="Winged helix-like DNA-binding domain superfamily/Winged helix DNA-binding domain"/>
    <property type="match status" value="1"/>
</dbReference>
<keyword evidence="2" id="KW-0238">DNA-binding</keyword>
<evidence type="ECO:0000259" key="4">
    <source>
        <dbReference type="Pfam" id="PF01047"/>
    </source>
</evidence>
<dbReference type="EMBL" id="JBHSPR010000037">
    <property type="protein sequence ID" value="MFC6020737.1"/>
    <property type="molecule type" value="Genomic_DNA"/>
</dbReference>
<dbReference type="InterPro" id="IPR036390">
    <property type="entry name" value="WH_DNA-bd_sf"/>
</dbReference>
<dbReference type="Gene3D" id="1.10.287.160">
    <property type="entry name" value="HR1 repeat"/>
    <property type="match status" value="1"/>
</dbReference>
<dbReference type="InterPro" id="IPR036388">
    <property type="entry name" value="WH-like_DNA-bd_sf"/>
</dbReference>
<feature type="domain" description="HTH marR-type" evidence="4">
    <location>
        <begin position="40"/>
        <end position="81"/>
    </location>
</feature>
<dbReference type="InterPro" id="IPR052362">
    <property type="entry name" value="HTH-GbsR_regulator"/>
</dbReference>
<dbReference type="RefSeq" id="WP_377428281.1">
    <property type="nucleotide sequence ID" value="NZ_JBHSPR010000037.1"/>
</dbReference>
<dbReference type="SUPFAM" id="SSF46785">
    <property type="entry name" value="Winged helix' DNA-binding domain"/>
    <property type="match status" value="1"/>
</dbReference>
<sequence>MVEPSPGEREFIERIGMFFETLGTARMMGRIYGWLMIGPEPQQSITELAAALQASKASISTMIRQLELGQLVERVPVPGSRQHHYQLRSGGWTQILRSRVDRLRPGIETAEFGLSIVGSDRPNQRERLYELMDFFDFVGVEYGEEHVRRWEAYAERARARRAGERS</sequence>